<dbReference type="PANTHER" id="PTHR43166:SF35">
    <property type="entry name" value="L-CYSTINE IMPORT ATP-BINDING PROTEIN TCYN"/>
    <property type="match status" value="1"/>
</dbReference>
<dbReference type="GO" id="GO:0015424">
    <property type="term" value="F:ABC-type amino acid transporter activity"/>
    <property type="evidence" value="ECO:0007669"/>
    <property type="project" value="InterPro"/>
</dbReference>
<evidence type="ECO:0000259" key="7">
    <source>
        <dbReference type="PROSITE" id="PS50893"/>
    </source>
</evidence>
<dbReference type="SMART" id="SM00382">
    <property type="entry name" value="AAA"/>
    <property type="match status" value="1"/>
</dbReference>
<keyword evidence="5 8" id="KW-0067">ATP-binding</keyword>
<evidence type="ECO:0000313" key="9">
    <source>
        <dbReference type="Proteomes" id="UP000243591"/>
    </source>
</evidence>
<evidence type="ECO:0000256" key="3">
    <source>
        <dbReference type="ARBA" id="ARBA00022475"/>
    </source>
</evidence>
<dbReference type="PROSITE" id="PS00211">
    <property type="entry name" value="ABC_TRANSPORTER_1"/>
    <property type="match status" value="1"/>
</dbReference>
<gene>
    <name evidence="8" type="ORF">CNY62_04925</name>
</gene>
<dbReference type="InterPro" id="IPR027417">
    <property type="entry name" value="P-loop_NTPase"/>
</dbReference>
<dbReference type="SUPFAM" id="SSF52540">
    <property type="entry name" value="P-loop containing nucleoside triphosphate hydrolases"/>
    <property type="match status" value="1"/>
</dbReference>
<name>A0A1D2KFX0_BROTH</name>
<comment type="subcellular location">
    <subcellularLocation>
        <location evidence="1">Cell membrane</location>
        <topology evidence="1">Peripheral membrane protein</topology>
    </subcellularLocation>
</comment>
<dbReference type="Gene3D" id="3.40.50.300">
    <property type="entry name" value="P-loop containing nucleotide triphosphate hydrolases"/>
    <property type="match status" value="1"/>
</dbReference>
<evidence type="ECO:0000256" key="6">
    <source>
        <dbReference type="ARBA" id="ARBA00023136"/>
    </source>
</evidence>
<dbReference type="FunFam" id="3.40.50.300:FF:000020">
    <property type="entry name" value="Amino acid ABC transporter ATP-binding component"/>
    <property type="match status" value="1"/>
</dbReference>
<protein>
    <submittedName>
        <fullName evidence="8">Amino acid ABC transporter ATP-binding protein</fullName>
    </submittedName>
</protein>
<dbReference type="CDD" id="cd03262">
    <property type="entry name" value="ABC_HisP_GlnQ"/>
    <property type="match status" value="1"/>
</dbReference>
<dbReference type="Pfam" id="PF00005">
    <property type="entry name" value="ABC_tran"/>
    <property type="match status" value="1"/>
</dbReference>
<organism evidence="8 9">
    <name type="scientific">Brochothrix thermosphacta</name>
    <name type="common">Microbacterium thermosphactum</name>
    <dbReference type="NCBI Taxonomy" id="2756"/>
    <lineage>
        <taxon>Bacteria</taxon>
        <taxon>Bacillati</taxon>
        <taxon>Bacillota</taxon>
        <taxon>Bacilli</taxon>
        <taxon>Bacillales</taxon>
        <taxon>Listeriaceae</taxon>
        <taxon>Brochothrix</taxon>
    </lineage>
</organism>
<evidence type="ECO:0000256" key="4">
    <source>
        <dbReference type="ARBA" id="ARBA00022741"/>
    </source>
</evidence>
<dbReference type="GO" id="GO:0016887">
    <property type="term" value="F:ATP hydrolysis activity"/>
    <property type="evidence" value="ECO:0007669"/>
    <property type="project" value="InterPro"/>
</dbReference>
<dbReference type="Proteomes" id="UP000243591">
    <property type="component" value="Chromosome"/>
</dbReference>
<dbReference type="OrthoDB" id="9802185at2"/>
<dbReference type="STRING" id="2756.BFR44_06935"/>
<dbReference type="InterPro" id="IPR017871">
    <property type="entry name" value="ABC_transporter-like_CS"/>
</dbReference>
<evidence type="ECO:0000256" key="1">
    <source>
        <dbReference type="ARBA" id="ARBA00004202"/>
    </source>
</evidence>
<keyword evidence="4" id="KW-0547">Nucleotide-binding</keyword>
<dbReference type="RefSeq" id="WP_069126205.1">
    <property type="nucleotide sequence ID" value="NZ_CP023483.1"/>
</dbReference>
<dbReference type="InterPro" id="IPR050086">
    <property type="entry name" value="MetN_ABC_transporter-like"/>
</dbReference>
<accession>A0A1D2KFX0</accession>
<dbReference type="EMBL" id="CP023483">
    <property type="protein sequence ID" value="ATF25788.1"/>
    <property type="molecule type" value="Genomic_DNA"/>
</dbReference>
<keyword evidence="3" id="KW-1003">Cell membrane</keyword>
<dbReference type="PROSITE" id="PS50893">
    <property type="entry name" value="ABC_TRANSPORTER_2"/>
    <property type="match status" value="1"/>
</dbReference>
<dbReference type="InterPro" id="IPR003439">
    <property type="entry name" value="ABC_transporter-like_ATP-bd"/>
</dbReference>
<dbReference type="InterPro" id="IPR030679">
    <property type="entry name" value="ABC_ATPase_HisP-typ"/>
</dbReference>
<evidence type="ECO:0000313" key="8">
    <source>
        <dbReference type="EMBL" id="ATF25788.1"/>
    </source>
</evidence>
<dbReference type="InterPro" id="IPR003593">
    <property type="entry name" value="AAA+_ATPase"/>
</dbReference>
<dbReference type="GO" id="GO:0005524">
    <property type="term" value="F:ATP binding"/>
    <property type="evidence" value="ECO:0007669"/>
    <property type="project" value="UniProtKB-KW"/>
</dbReference>
<feature type="domain" description="ABC transporter" evidence="7">
    <location>
        <begin position="2"/>
        <end position="239"/>
    </location>
</feature>
<dbReference type="PIRSF" id="PIRSF039085">
    <property type="entry name" value="ABC_ATPase_HisP"/>
    <property type="match status" value="1"/>
</dbReference>
<keyword evidence="2" id="KW-0813">Transport</keyword>
<dbReference type="GO" id="GO:0005886">
    <property type="term" value="C:plasma membrane"/>
    <property type="evidence" value="ECO:0007669"/>
    <property type="project" value="UniProtKB-SubCell"/>
</dbReference>
<proteinExistence type="predicted"/>
<evidence type="ECO:0000256" key="5">
    <source>
        <dbReference type="ARBA" id="ARBA00022840"/>
    </source>
</evidence>
<dbReference type="PANTHER" id="PTHR43166">
    <property type="entry name" value="AMINO ACID IMPORT ATP-BINDING PROTEIN"/>
    <property type="match status" value="1"/>
</dbReference>
<dbReference type="AlphaFoldDB" id="A0A1D2KFX0"/>
<sequence>MIEIKDIHKSFGNHHVLKGIDLTVEKGSVVTIIGPSGSGKTTFLRCLNLLEQPDSGAICMNNQQIDCEKPSKKDILALRKQTAMVFQQYNLFSHKTVLQNITEGLIVARKIKKNIAESIAHEQLKRVGLSDKADFYPVQLSGGQAQRVGIARALALNPDVILFDEPTAALDPELVGEVLQVMLEIAKTGVTMIVVTHEMEFAKRVSDHIIFMDEGRIVEQGPPLLLFNSAKEDRTKKFLHRVSAEYLYEAI</sequence>
<dbReference type="KEGG" id="bths:CNY62_04925"/>
<evidence type="ECO:0000256" key="2">
    <source>
        <dbReference type="ARBA" id="ARBA00022448"/>
    </source>
</evidence>
<keyword evidence="6" id="KW-0472">Membrane</keyword>
<keyword evidence="9" id="KW-1185">Reference proteome</keyword>
<reference evidence="8 9" key="1">
    <citation type="submission" date="2017-09" db="EMBL/GenBank/DDBJ databases">
        <title>Complete Genome Sequences of Two Strains of the Meat Spoilage Bacterium Brochothrix thermosphacta Isolated from Ground Chicken.</title>
        <authorList>
            <person name="Paoli G.C."/>
            <person name="Wijey C."/>
            <person name="Chen C.-Y."/>
            <person name="Nguyen L."/>
            <person name="Yan X."/>
            <person name="Irwin P.L."/>
        </authorList>
    </citation>
    <scope>NUCLEOTIDE SEQUENCE [LARGE SCALE GENOMIC DNA]</scope>
    <source>
        <strain evidence="8 9">BI</strain>
    </source>
</reference>